<gene>
    <name evidence="3" type="ORF">ECRASSUSDP1_LOCUS25534</name>
</gene>
<dbReference type="Proteomes" id="UP001295684">
    <property type="component" value="Unassembled WGS sequence"/>
</dbReference>
<reference evidence="3" key="1">
    <citation type="submission" date="2023-07" db="EMBL/GenBank/DDBJ databases">
        <authorList>
            <consortium name="AG Swart"/>
            <person name="Singh M."/>
            <person name="Singh A."/>
            <person name="Seah K."/>
            <person name="Emmerich C."/>
        </authorList>
    </citation>
    <scope>NUCLEOTIDE SEQUENCE</scope>
    <source>
        <strain evidence="3">DP1</strain>
    </source>
</reference>
<organism evidence="3 4">
    <name type="scientific">Euplotes crassus</name>
    <dbReference type="NCBI Taxonomy" id="5936"/>
    <lineage>
        <taxon>Eukaryota</taxon>
        <taxon>Sar</taxon>
        <taxon>Alveolata</taxon>
        <taxon>Ciliophora</taxon>
        <taxon>Intramacronucleata</taxon>
        <taxon>Spirotrichea</taxon>
        <taxon>Hypotrichia</taxon>
        <taxon>Euplotida</taxon>
        <taxon>Euplotidae</taxon>
        <taxon>Moneuplotes</taxon>
    </lineage>
</organism>
<evidence type="ECO:0000256" key="2">
    <source>
        <dbReference type="SAM" id="MobiDB-lite"/>
    </source>
</evidence>
<feature type="coiled-coil region" evidence="1">
    <location>
        <begin position="15"/>
        <end position="135"/>
    </location>
</feature>
<evidence type="ECO:0000313" key="3">
    <source>
        <dbReference type="EMBL" id="CAI2384015.1"/>
    </source>
</evidence>
<proteinExistence type="predicted"/>
<dbReference type="EMBL" id="CAMPGE010026321">
    <property type="protein sequence ID" value="CAI2384015.1"/>
    <property type="molecule type" value="Genomic_DNA"/>
</dbReference>
<comment type="caution">
    <text evidence="3">The sequence shown here is derived from an EMBL/GenBank/DDBJ whole genome shotgun (WGS) entry which is preliminary data.</text>
</comment>
<dbReference type="AlphaFoldDB" id="A0AAD1Y396"/>
<accession>A0AAD1Y396</accession>
<keyword evidence="4" id="KW-1185">Reference proteome</keyword>
<evidence type="ECO:0000313" key="4">
    <source>
        <dbReference type="Proteomes" id="UP001295684"/>
    </source>
</evidence>
<evidence type="ECO:0000256" key="1">
    <source>
        <dbReference type="SAM" id="Coils"/>
    </source>
</evidence>
<feature type="region of interest" description="Disordered" evidence="2">
    <location>
        <begin position="399"/>
        <end position="425"/>
    </location>
</feature>
<name>A0AAD1Y396_EUPCR</name>
<keyword evidence="1" id="KW-0175">Coiled coil</keyword>
<protein>
    <submittedName>
        <fullName evidence="3">Uncharacterized protein</fullName>
    </submittedName>
</protein>
<sequence>MSQNSVKTSISIQHQRETEALRKKLERNRRDQIENRLKEITKRNSLIKLKSEQLRSLNKEKKLHSIRKNFKRKLTQNMKDYEQIKRDQKVKKLQELLETHICDIHQLQAMVEERKEEERIRKMKAEEEIREKAKKKNMLLAHQQPLKSTGTSTDLIFNQRSKHFRRFTVDNHNFPEYGGKTSTISIEDVRQMTIEKQKEELNYFYGSRTFQLMKNLSENQIKKYYGAGNIAYDGSYEFKWLREYKRFIKSHLKDDQSTSQSSKDFDVTQNYEQQKEAEWIIRQKYKLMRALKKKWEQSQQAEMLKNDQPTKQLIKKPNLYKRMESTTISFEKIPLLDKKGKSKKEVNVEALHTIYSIKSDGNIQEKGQSRSVSTNTGPDIVHMLDNLKSQVFPDSKIKRTQKSMDLPKSKNNPDLALKNSNIDDKLDMKARRKRNIERRSHLTIKDTILKNTSSHSIYKNQASNT</sequence>